<dbReference type="AlphaFoldDB" id="R7U7F9"/>
<dbReference type="InterPro" id="IPR032675">
    <property type="entry name" value="LRR_dom_sf"/>
</dbReference>
<reference evidence="3 5" key="2">
    <citation type="journal article" date="2013" name="Nature">
        <title>Insights into bilaterian evolution from three spiralian genomes.</title>
        <authorList>
            <person name="Simakov O."/>
            <person name="Marletaz F."/>
            <person name="Cho S.J."/>
            <person name="Edsinger-Gonzales E."/>
            <person name="Havlak P."/>
            <person name="Hellsten U."/>
            <person name="Kuo D.H."/>
            <person name="Larsson T."/>
            <person name="Lv J."/>
            <person name="Arendt D."/>
            <person name="Savage R."/>
            <person name="Osoegawa K."/>
            <person name="de Jong P."/>
            <person name="Grimwood J."/>
            <person name="Chapman J.A."/>
            <person name="Shapiro H."/>
            <person name="Aerts A."/>
            <person name="Otillar R.P."/>
            <person name="Terry A.Y."/>
            <person name="Boore J.L."/>
            <person name="Grigoriev I.V."/>
            <person name="Lindberg D.R."/>
            <person name="Seaver E.C."/>
            <person name="Weisblat D.A."/>
            <person name="Putnam N.H."/>
            <person name="Rokhsar D.S."/>
        </authorList>
    </citation>
    <scope>NUCLEOTIDE SEQUENCE</scope>
    <source>
        <strain evidence="3 5">I ESC-2004</strain>
    </source>
</reference>
<dbReference type="SUPFAM" id="SSF52058">
    <property type="entry name" value="L domain-like"/>
    <property type="match status" value="1"/>
</dbReference>
<keyword evidence="5" id="KW-1185">Reference proteome</keyword>
<dbReference type="HOGENOM" id="CLU_074440_0_0_1"/>
<dbReference type="EnsemblMetazoa" id="CapteT191327">
    <property type="protein sequence ID" value="CapteP191327"/>
    <property type="gene ID" value="CapteG191327"/>
</dbReference>
<evidence type="ECO:0000256" key="1">
    <source>
        <dbReference type="ARBA" id="ARBA00022729"/>
    </source>
</evidence>
<gene>
    <name evidence="3" type="ORF">CAPTEDRAFT_191327</name>
</gene>
<evidence type="ECO:0000313" key="4">
    <source>
        <dbReference type="EnsemblMetazoa" id="CapteP191327"/>
    </source>
</evidence>
<dbReference type="STRING" id="283909.R7U7F9"/>
<accession>R7U7F9</accession>
<proteinExistence type="predicted"/>
<feature type="signal peptide" evidence="2">
    <location>
        <begin position="1"/>
        <end position="22"/>
    </location>
</feature>
<dbReference type="EMBL" id="AMQN01001704">
    <property type="status" value="NOT_ANNOTATED_CDS"/>
    <property type="molecule type" value="Genomic_DNA"/>
</dbReference>
<protein>
    <submittedName>
        <fullName evidence="3 4">Uncharacterized protein</fullName>
    </submittedName>
</protein>
<evidence type="ECO:0000256" key="2">
    <source>
        <dbReference type="SAM" id="SignalP"/>
    </source>
</evidence>
<reference evidence="5" key="1">
    <citation type="submission" date="2012-12" db="EMBL/GenBank/DDBJ databases">
        <authorList>
            <person name="Hellsten U."/>
            <person name="Grimwood J."/>
            <person name="Chapman J.A."/>
            <person name="Shapiro H."/>
            <person name="Aerts A."/>
            <person name="Otillar R.P."/>
            <person name="Terry A.Y."/>
            <person name="Boore J.L."/>
            <person name="Simakov O."/>
            <person name="Marletaz F."/>
            <person name="Cho S.-J."/>
            <person name="Edsinger-Gonzales E."/>
            <person name="Havlak P."/>
            <person name="Kuo D.-H."/>
            <person name="Larsson T."/>
            <person name="Lv J."/>
            <person name="Arendt D."/>
            <person name="Savage R."/>
            <person name="Osoegawa K."/>
            <person name="de Jong P."/>
            <person name="Lindberg D.R."/>
            <person name="Seaver E.C."/>
            <person name="Weisblat D.A."/>
            <person name="Putnam N.H."/>
            <person name="Grigoriev I.V."/>
            <person name="Rokhsar D.S."/>
        </authorList>
    </citation>
    <scope>NUCLEOTIDE SEQUENCE</scope>
    <source>
        <strain evidence="5">I ESC-2004</strain>
    </source>
</reference>
<reference evidence="4" key="3">
    <citation type="submission" date="2015-06" db="UniProtKB">
        <authorList>
            <consortium name="EnsemblMetazoa"/>
        </authorList>
    </citation>
    <scope>IDENTIFICATION</scope>
</reference>
<evidence type="ECO:0000313" key="3">
    <source>
        <dbReference type="EMBL" id="ELU01899.1"/>
    </source>
</evidence>
<organism evidence="3">
    <name type="scientific">Capitella teleta</name>
    <name type="common">Polychaete worm</name>
    <dbReference type="NCBI Taxonomy" id="283909"/>
    <lineage>
        <taxon>Eukaryota</taxon>
        <taxon>Metazoa</taxon>
        <taxon>Spiralia</taxon>
        <taxon>Lophotrochozoa</taxon>
        <taxon>Annelida</taxon>
        <taxon>Polychaeta</taxon>
        <taxon>Sedentaria</taxon>
        <taxon>Scolecida</taxon>
        <taxon>Capitellidae</taxon>
        <taxon>Capitella</taxon>
    </lineage>
</organism>
<dbReference type="PANTHER" id="PTHR24373:SF275">
    <property type="entry name" value="TIR DOMAIN-CONTAINING PROTEIN"/>
    <property type="match status" value="1"/>
</dbReference>
<dbReference type="EMBL" id="KB304598">
    <property type="protein sequence ID" value="ELU01899.1"/>
    <property type="molecule type" value="Genomic_DNA"/>
</dbReference>
<dbReference type="PANTHER" id="PTHR24373">
    <property type="entry name" value="SLIT RELATED LEUCINE-RICH REPEAT NEURONAL PROTEIN"/>
    <property type="match status" value="1"/>
</dbReference>
<dbReference type="InterPro" id="IPR050328">
    <property type="entry name" value="Dev_Immune_Receptor"/>
</dbReference>
<dbReference type="Proteomes" id="UP000014760">
    <property type="component" value="Unassembled WGS sequence"/>
</dbReference>
<keyword evidence="1 2" id="KW-0732">Signal</keyword>
<evidence type="ECO:0000313" key="5">
    <source>
        <dbReference type="Proteomes" id="UP000014760"/>
    </source>
</evidence>
<dbReference type="OrthoDB" id="1111193at2759"/>
<name>R7U7F9_CAPTE</name>
<sequence>MKIHHLLWLLVCLANFEERLCGEVNLRFRHLTSVPEDITHNVTSLFLDTNDIKGIRQTDFNEKYQHLIWVSLKLNRITFIESGCFKGTILERLQLNSIKLTSIPDLREVSNTLTELYLGSNPITTIRVDDLSYLTQLNILGLNGILSTLHDVTQLMPSLQVLDLQQSPLNRCCSNLWLKQIQHHILLGSNLVARERLFAVVDKGNGFAHVKCSDAEPPPPQH</sequence>
<dbReference type="Gene3D" id="3.80.10.10">
    <property type="entry name" value="Ribonuclease Inhibitor"/>
    <property type="match status" value="1"/>
</dbReference>
<feature type="chain" id="PRO_5008787711" evidence="2">
    <location>
        <begin position="23"/>
        <end position="222"/>
    </location>
</feature>